<gene>
    <name evidence="1" type="ORF">J2W56_001009</name>
</gene>
<dbReference type="Proteomes" id="UP001251217">
    <property type="component" value="Unassembled WGS sequence"/>
</dbReference>
<keyword evidence="2" id="KW-1185">Reference proteome</keyword>
<organism evidence="1 2">
    <name type="scientific">Nocardia kruczakiae</name>
    <dbReference type="NCBI Taxonomy" id="261477"/>
    <lineage>
        <taxon>Bacteria</taxon>
        <taxon>Bacillati</taxon>
        <taxon>Actinomycetota</taxon>
        <taxon>Actinomycetes</taxon>
        <taxon>Mycobacteriales</taxon>
        <taxon>Nocardiaceae</taxon>
        <taxon>Nocardia</taxon>
    </lineage>
</organism>
<evidence type="ECO:0000313" key="1">
    <source>
        <dbReference type="EMBL" id="MDR7167291.1"/>
    </source>
</evidence>
<name>A0ABU1XB34_9NOCA</name>
<sequence length="69" mass="7289">MAASQRAAENRDRDDLTGQLSALLGERVCAVAIPRHGGTFDVEQAATHVVAAGYSAEEWQSGSFSPSIQ</sequence>
<accession>A0ABU1XB34</accession>
<comment type="caution">
    <text evidence="1">The sequence shown here is derived from an EMBL/GenBank/DDBJ whole genome shotgun (WGS) entry which is preliminary data.</text>
</comment>
<reference evidence="1 2" key="1">
    <citation type="submission" date="2023-07" db="EMBL/GenBank/DDBJ databases">
        <title>Sorghum-associated microbial communities from plants grown in Nebraska, USA.</title>
        <authorList>
            <person name="Schachtman D."/>
        </authorList>
    </citation>
    <scope>NUCLEOTIDE SEQUENCE [LARGE SCALE GENOMIC DNA]</scope>
    <source>
        <strain evidence="1 2">4272</strain>
    </source>
</reference>
<proteinExistence type="predicted"/>
<dbReference type="RefSeq" id="WP_310399044.1">
    <property type="nucleotide sequence ID" value="NZ_JAVDWW010000001.1"/>
</dbReference>
<dbReference type="EMBL" id="JAVDWW010000001">
    <property type="protein sequence ID" value="MDR7167291.1"/>
    <property type="molecule type" value="Genomic_DNA"/>
</dbReference>
<evidence type="ECO:0000313" key="2">
    <source>
        <dbReference type="Proteomes" id="UP001251217"/>
    </source>
</evidence>
<protein>
    <submittedName>
        <fullName evidence="1">Uncharacterized protein</fullName>
    </submittedName>
</protein>